<dbReference type="AlphaFoldDB" id="A0A674MEQ3"/>
<accession>A0A674MEQ3</accession>
<reference evidence="2" key="3">
    <citation type="submission" date="2025-09" db="UniProtKB">
        <authorList>
            <consortium name="Ensembl"/>
        </authorList>
    </citation>
    <scope>IDENTIFICATION</scope>
</reference>
<feature type="region of interest" description="Disordered" evidence="1">
    <location>
        <begin position="74"/>
        <end position="100"/>
    </location>
</feature>
<proteinExistence type="predicted"/>
<reference evidence="2 3" key="1">
    <citation type="journal article" date="2011" name="Genome Biol. Evol.">
        <title>Integration of the genetic map and genome assembly of fugu facilitates insights into distinct features of genome evolution in teleosts and mammals.</title>
        <authorList>
            <person name="Kai W."/>
            <person name="Kikuchi K."/>
            <person name="Tohari S."/>
            <person name="Chew A.K."/>
            <person name="Tay A."/>
            <person name="Fujiwara A."/>
            <person name="Hosoya S."/>
            <person name="Suetake H."/>
            <person name="Naruse K."/>
            <person name="Brenner S."/>
            <person name="Suzuki Y."/>
            <person name="Venkatesh B."/>
        </authorList>
    </citation>
    <scope>NUCLEOTIDE SEQUENCE [LARGE SCALE GENOMIC DNA]</scope>
</reference>
<protein>
    <submittedName>
        <fullName evidence="2">PDZ domain containing 4</fullName>
    </submittedName>
</protein>
<name>A0A674MEQ3_TAKRU</name>
<dbReference type="Proteomes" id="UP000005226">
    <property type="component" value="Chromosome 3"/>
</dbReference>
<dbReference type="GeneTree" id="ENSGT00950000183062"/>
<gene>
    <name evidence="2" type="primary">LOC101064459</name>
</gene>
<evidence type="ECO:0000313" key="3">
    <source>
        <dbReference type="Proteomes" id="UP000005226"/>
    </source>
</evidence>
<reference evidence="2" key="2">
    <citation type="submission" date="2025-08" db="UniProtKB">
        <authorList>
            <consortium name="Ensembl"/>
        </authorList>
    </citation>
    <scope>IDENTIFICATION</scope>
</reference>
<evidence type="ECO:0000313" key="2">
    <source>
        <dbReference type="Ensembl" id="ENSTRUP00000059535.1"/>
    </source>
</evidence>
<keyword evidence="3" id="KW-1185">Reference proteome</keyword>
<evidence type="ECO:0000256" key="1">
    <source>
        <dbReference type="SAM" id="MobiDB-lite"/>
    </source>
</evidence>
<organism evidence="2 3">
    <name type="scientific">Takifugu rubripes</name>
    <name type="common">Japanese pufferfish</name>
    <name type="synonym">Fugu rubripes</name>
    <dbReference type="NCBI Taxonomy" id="31033"/>
    <lineage>
        <taxon>Eukaryota</taxon>
        <taxon>Metazoa</taxon>
        <taxon>Chordata</taxon>
        <taxon>Craniata</taxon>
        <taxon>Vertebrata</taxon>
        <taxon>Euteleostomi</taxon>
        <taxon>Actinopterygii</taxon>
        <taxon>Neopterygii</taxon>
        <taxon>Teleostei</taxon>
        <taxon>Neoteleostei</taxon>
        <taxon>Acanthomorphata</taxon>
        <taxon>Eupercaria</taxon>
        <taxon>Tetraodontiformes</taxon>
        <taxon>Tetradontoidea</taxon>
        <taxon>Tetraodontidae</taxon>
        <taxon>Takifugu</taxon>
    </lineage>
</organism>
<dbReference type="Ensembl" id="ENSTRUT00000091964.1">
    <property type="protein sequence ID" value="ENSTRUP00000059535.1"/>
    <property type="gene ID" value="ENSTRUG00000010583.3"/>
</dbReference>
<sequence length="100" mass="11205">MGCNMCVVKRPEEQYRIMFQVGRMLHMRPSQLPLNSSSFYSVAMVSVPNCVDSGTQTDITFQNIVAVGKSRGRHHHHPLHHQAMTRGPLTCPDGTPAMTR</sequence>